<comment type="caution">
    <text evidence="11">The sequence shown here is derived from an EMBL/GenBank/DDBJ whole genome shotgun (WGS) entry which is preliminary data.</text>
</comment>
<name>M7N585_9BACT</name>
<dbReference type="GO" id="GO:0005829">
    <property type="term" value="C:cytosol"/>
    <property type="evidence" value="ECO:0007669"/>
    <property type="project" value="TreeGrafter"/>
</dbReference>
<dbReference type="Proteomes" id="UP000011910">
    <property type="component" value="Unassembled WGS sequence"/>
</dbReference>
<comment type="similarity">
    <text evidence="4 9">Belongs to the NAD(P)-dependent epimerase/dehydratase family.</text>
</comment>
<feature type="domain" description="NAD(P)-binding" evidence="10">
    <location>
        <begin position="6"/>
        <end position="330"/>
    </location>
</feature>
<evidence type="ECO:0000256" key="8">
    <source>
        <dbReference type="ARBA" id="ARBA00023235"/>
    </source>
</evidence>
<keyword evidence="9" id="KW-0119">Carbohydrate metabolism</keyword>
<comment type="subunit">
    <text evidence="9">Homodimer.</text>
</comment>
<keyword evidence="7 9" id="KW-0520">NAD</keyword>
<evidence type="ECO:0000256" key="7">
    <source>
        <dbReference type="ARBA" id="ARBA00023027"/>
    </source>
</evidence>
<dbReference type="UniPathway" id="UPA00214"/>
<dbReference type="OrthoDB" id="9810015at2"/>
<accession>M7N585</accession>
<dbReference type="PRINTS" id="PR01713">
    <property type="entry name" value="NUCEPIMERASE"/>
</dbReference>
<dbReference type="EMBL" id="AODQ01000018">
    <property type="protein sequence ID" value="EMR03768.1"/>
    <property type="molecule type" value="Genomic_DNA"/>
</dbReference>
<evidence type="ECO:0000256" key="5">
    <source>
        <dbReference type="ARBA" id="ARBA00013189"/>
    </source>
</evidence>
<keyword evidence="8 9" id="KW-0413">Isomerase</keyword>
<evidence type="ECO:0000256" key="9">
    <source>
        <dbReference type="RuleBase" id="RU366046"/>
    </source>
</evidence>
<dbReference type="PANTHER" id="PTHR43725">
    <property type="entry name" value="UDP-GLUCOSE 4-EPIMERASE"/>
    <property type="match status" value="1"/>
</dbReference>
<organism evidence="11 12">
    <name type="scientific">Cesiribacter andamanensis AMV16</name>
    <dbReference type="NCBI Taxonomy" id="1279009"/>
    <lineage>
        <taxon>Bacteria</taxon>
        <taxon>Pseudomonadati</taxon>
        <taxon>Bacteroidota</taxon>
        <taxon>Cytophagia</taxon>
        <taxon>Cytophagales</taxon>
        <taxon>Cesiribacteraceae</taxon>
        <taxon>Cesiribacter</taxon>
    </lineage>
</organism>
<sequence length="345" mass="37802">MKPKILVTGGAGYIGSHTAVALAAAGYEPILVDNFANSSEKVLQGLAQILQYKPAFYEADCTDRSAMEAIFQKESNLKGVIHFAAYKAVGESVAEPLKYYHNNLDSLLVLLDLMQQYGVAELVFSSSCTVYGQPDALPVTEQSPIKPANSPYGRTKQICEDILQDAVSSGRKLKAVALRYFNPVGAHPSALIGELPNGVPNNLIPFVTQTAAGLRQKLTVFGEDYNTPDGTCVRDYIHVMDLADAHIRAFEYLRDTAENSFYDVVNVGTGQGNTVLEVIRTFEAVSGQSLNYQIGPRRPGDVEKVWADVGKANKVLGWQTQHSLEDALRDSWRWQQKITAEQKNG</sequence>
<keyword evidence="12" id="KW-1185">Reference proteome</keyword>
<dbReference type="EC" id="5.1.3.2" evidence="5 9"/>
<dbReference type="eggNOG" id="COG1087">
    <property type="taxonomic scope" value="Bacteria"/>
</dbReference>
<evidence type="ECO:0000256" key="3">
    <source>
        <dbReference type="ARBA" id="ARBA00004947"/>
    </source>
</evidence>
<dbReference type="NCBIfam" id="TIGR01179">
    <property type="entry name" value="galE"/>
    <property type="match status" value="1"/>
</dbReference>
<dbReference type="InterPro" id="IPR005886">
    <property type="entry name" value="UDP_G4E"/>
</dbReference>
<dbReference type="InterPro" id="IPR016040">
    <property type="entry name" value="NAD(P)-bd_dom"/>
</dbReference>
<gene>
    <name evidence="11" type="primary">galE_1</name>
    <name evidence="11" type="ORF">ADICEAN_01106</name>
</gene>
<dbReference type="Pfam" id="PF16363">
    <property type="entry name" value="GDP_Man_Dehyd"/>
    <property type="match status" value="1"/>
</dbReference>
<evidence type="ECO:0000256" key="4">
    <source>
        <dbReference type="ARBA" id="ARBA00007637"/>
    </source>
</evidence>
<dbReference type="SUPFAM" id="SSF51735">
    <property type="entry name" value="NAD(P)-binding Rossmann-fold domains"/>
    <property type="match status" value="1"/>
</dbReference>
<evidence type="ECO:0000313" key="11">
    <source>
        <dbReference type="EMBL" id="EMR03768.1"/>
    </source>
</evidence>
<dbReference type="RefSeq" id="WP_009194506.1">
    <property type="nucleotide sequence ID" value="NZ_AODQ01000018.1"/>
</dbReference>
<dbReference type="PATRIC" id="fig|1279009.4.peg.1122"/>
<evidence type="ECO:0000259" key="10">
    <source>
        <dbReference type="Pfam" id="PF16363"/>
    </source>
</evidence>
<dbReference type="GO" id="GO:0006012">
    <property type="term" value="P:galactose metabolic process"/>
    <property type="evidence" value="ECO:0007669"/>
    <property type="project" value="UniProtKB-UniPathway"/>
</dbReference>
<dbReference type="InterPro" id="IPR036291">
    <property type="entry name" value="NAD(P)-bd_dom_sf"/>
</dbReference>
<dbReference type="STRING" id="1279009.ADICEAN_01106"/>
<comment type="pathway">
    <text evidence="3 9">Carbohydrate metabolism; galactose metabolism.</text>
</comment>
<evidence type="ECO:0000256" key="2">
    <source>
        <dbReference type="ARBA" id="ARBA00001911"/>
    </source>
</evidence>
<proteinExistence type="inferred from homology"/>
<protein>
    <recommendedName>
        <fullName evidence="6 9">UDP-glucose 4-epimerase</fullName>
        <ecNumber evidence="5 9">5.1.3.2</ecNumber>
    </recommendedName>
</protein>
<dbReference type="GO" id="GO:0003978">
    <property type="term" value="F:UDP-glucose 4-epimerase activity"/>
    <property type="evidence" value="ECO:0007669"/>
    <property type="project" value="UniProtKB-UniRule"/>
</dbReference>
<evidence type="ECO:0000313" key="12">
    <source>
        <dbReference type="Proteomes" id="UP000011910"/>
    </source>
</evidence>
<dbReference type="AlphaFoldDB" id="M7N585"/>
<dbReference type="CDD" id="cd05247">
    <property type="entry name" value="UDP_G4E_1_SDR_e"/>
    <property type="match status" value="1"/>
</dbReference>
<evidence type="ECO:0000256" key="6">
    <source>
        <dbReference type="ARBA" id="ARBA00018569"/>
    </source>
</evidence>
<dbReference type="Gene3D" id="3.90.25.10">
    <property type="entry name" value="UDP-galactose 4-epimerase, domain 1"/>
    <property type="match status" value="1"/>
</dbReference>
<comment type="cofactor">
    <cofactor evidence="2 9">
        <name>NAD(+)</name>
        <dbReference type="ChEBI" id="CHEBI:57540"/>
    </cofactor>
</comment>
<evidence type="ECO:0000256" key="1">
    <source>
        <dbReference type="ARBA" id="ARBA00000083"/>
    </source>
</evidence>
<reference evidence="11 12" key="1">
    <citation type="journal article" date="2013" name="Genome Announc.">
        <title>Draft Genome Sequence of Cesiribacter andamanensis Strain AMV16T, Isolated from a Soil Sample from a Mud Volcano in the Andaman Islands, India.</title>
        <authorList>
            <person name="Shivaji S."/>
            <person name="Ara S."/>
            <person name="Begum Z."/>
            <person name="Srinivas T.N."/>
            <person name="Singh A."/>
            <person name="Kumar Pinnaka A."/>
        </authorList>
    </citation>
    <scope>NUCLEOTIDE SEQUENCE [LARGE SCALE GENOMIC DNA]</scope>
    <source>
        <strain evidence="11 12">AMV16</strain>
    </source>
</reference>
<comment type="catalytic activity">
    <reaction evidence="1 9">
        <text>UDP-alpha-D-glucose = UDP-alpha-D-galactose</text>
        <dbReference type="Rhea" id="RHEA:22168"/>
        <dbReference type="ChEBI" id="CHEBI:58885"/>
        <dbReference type="ChEBI" id="CHEBI:66914"/>
        <dbReference type="EC" id="5.1.3.2"/>
    </reaction>
</comment>
<dbReference type="PANTHER" id="PTHR43725:SF47">
    <property type="entry name" value="UDP-GLUCOSE 4-EPIMERASE"/>
    <property type="match status" value="1"/>
</dbReference>
<dbReference type="Gene3D" id="3.40.50.720">
    <property type="entry name" value="NAD(P)-binding Rossmann-like Domain"/>
    <property type="match status" value="1"/>
</dbReference>